<proteinExistence type="predicted"/>
<dbReference type="AlphaFoldDB" id="A0A0K0F1I7"/>
<reference evidence="3" key="2">
    <citation type="submission" date="2015-08" db="UniProtKB">
        <authorList>
            <consortium name="WormBaseParasite"/>
        </authorList>
    </citation>
    <scope>IDENTIFICATION</scope>
</reference>
<sequence length="324" mass="36492">MPCICVSLVVWIIVDEDIPKDVLSDWVKKNNISLIGISESTEAIAFNLDYPPKIGNICAFKLRNLQIAYCVEKEIRHEDRICIGFPKSYHYDNFALKLIQTMCFDRNVFDAIICPGPTWLTKFSNSQYIETSENFLVKLKIGEHSNIYTLKYMYCHGIGVKISFKCGYLEEMFVSSIDVGYECDDNDNEENKSFRNMGREYYFLLLQVPKNMQRFCDNSSSSTSSSISSSQSTTNSTAVVSEVTNIPILQDKNVAAKSTNMGKNVVSKNANISNKVTNPGQKVDAKNSNPKLINQVKIAPKKVVGKNSNPKKISNMDDSVFKVK</sequence>
<organism evidence="2 3">
    <name type="scientific">Strongyloides venezuelensis</name>
    <name type="common">Threadworm</name>
    <dbReference type="NCBI Taxonomy" id="75913"/>
    <lineage>
        <taxon>Eukaryota</taxon>
        <taxon>Metazoa</taxon>
        <taxon>Ecdysozoa</taxon>
        <taxon>Nematoda</taxon>
        <taxon>Chromadorea</taxon>
        <taxon>Rhabditida</taxon>
        <taxon>Tylenchina</taxon>
        <taxon>Panagrolaimomorpha</taxon>
        <taxon>Strongyloidoidea</taxon>
        <taxon>Strongyloididae</taxon>
        <taxon>Strongyloides</taxon>
    </lineage>
</organism>
<dbReference type="Proteomes" id="UP000035680">
    <property type="component" value="Unassembled WGS sequence"/>
</dbReference>
<evidence type="ECO:0000313" key="2">
    <source>
        <dbReference type="Proteomes" id="UP000035680"/>
    </source>
</evidence>
<evidence type="ECO:0000313" key="3">
    <source>
        <dbReference type="WBParaSite" id="SVE_0266200.1"/>
    </source>
</evidence>
<reference evidence="2" key="1">
    <citation type="submission" date="2014-07" db="EMBL/GenBank/DDBJ databases">
        <authorList>
            <person name="Martin A.A"/>
            <person name="De Silva N."/>
        </authorList>
    </citation>
    <scope>NUCLEOTIDE SEQUENCE</scope>
</reference>
<protein>
    <submittedName>
        <fullName evidence="3">DRMBL domain-containing protein</fullName>
    </submittedName>
</protein>
<feature type="region of interest" description="Disordered" evidence="1">
    <location>
        <begin position="305"/>
        <end position="324"/>
    </location>
</feature>
<dbReference type="WBParaSite" id="SVE_0266200.1">
    <property type="protein sequence ID" value="SVE_0266200.1"/>
    <property type="gene ID" value="SVE_0266200"/>
</dbReference>
<evidence type="ECO:0000256" key="1">
    <source>
        <dbReference type="SAM" id="MobiDB-lite"/>
    </source>
</evidence>
<name>A0A0K0F1I7_STRVS</name>
<keyword evidence="2" id="KW-1185">Reference proteome</keyword>
<accession>A0A0K0F1I7</accession>